<keyword evidence="2" id="KW-0472">Membrane</keyword>
<dbReference type="InterPro" id="IPR038900">
    <property type="entry name" value="TMC"/>
</dbReference>
<dbReference type="GO" id="GO:0008381">
    <property type="term" value="F:mechanosensitive monoatomic ion channel activity"/>
    <property type="evidence" value="ECO:0007669"/>
    <property type="project" value="TreeGrafter"/>
</dbReference>
<evidence type="ECO:0000313" key="4">
    <source>
        <dbReference type="Proteomes" id="UP000245119"/>
    </source>
</evidence>
<dbReference type="OrthoDB" id="5831905at2759"/>
<dbReference type="GO" id="GO:0005886">
    <property type="term" value="C:plasma membrane"/>
    <property type="evidence" value="ECO:0007669"/>
    <property type="project" value="InterPro"/>
</dbReference>
<evidence type="ECO:0000313" key="3">
    <source>
        <dbReference type="EMBL" id="PVD37042.1"/>
    </source>
</evidence>
<protein>
    <submittedName>
        <fullName evidence="3">Uncharacterized protein</fullName>
    </submittedName>
</protein>
<evidence type="ECO:0000256" key="1">
    <source>
        <dbReference type="SAM" id="MobiDB-lite"/>
    </source>
</evidence>
<dbReference type="PANTHER" id="PTHR23302:SF40">
    <property type="entry name" value="TRANSMEMBRANE CHANNEL-LIKE PROTEIN"/>
    <property type="match status" value="1"/>
</dbReference>
<keyword evidence="2" id="KW-0812">Transmembrane</keyword>
<dbReference type="STRING" id="400727.A0A2T7PUE3"/>
<dbReference type="EMBL" id="PZQS01000002">
    <property type="protein sequence ID" value="PVD37042.1"/>
    <property type="molecule type" value="Genomic_DNA"/>
</dbReference>
<feature type="transmembrane region" description="Helical" evidence="2">
    <location>
        <begin position="281"/>
        <end position="304"/>
    </location>
</feature>
<dbReference type="PANTHER" id="PTHR23302">
    <property type="entry name" value="TRANSMEMBRANE CHANNEL-RELATED"/>
    <property type="match status" value="1"/>
</dbReference>
<feature type="transmembrane region" description="Helical" evidence="2">
    <location>
        <begin position="376"/>
        <end position="397"/>
    </location>
</feature>
<keyword evidence="2" id="KW-1133">Transmembrane helix</keyword>
<dbReference type="Proteomes" id="UP000245119">
    <property type="component" value="Linkage Group LG2"/>
</dbReference>
<gene>
    <name evidence="3" type="ORF">C0Q70_04035</name>
</gene>
<comment type="caution">
    <text evidence="3">The sequence shown here is derived from an EMBL/GenBank/DDBJ whole genome shotgun (WGS) entry which is preliminary data.</text>
</comment>
<reference evidence="3 4" key="1">
    <citation type="submission" date="2018-04" db="EMBL/GenBank/DDBJ databases">
        <title>The genome of golden apple snail Pomacea canaliculata provides insight into stress tolerance and invasive adaptation.</title>
        <authorList>
            <person name="Liu C."/>
            <person name="Liu B."/>
            <person name="Ren Y."/>
            <person name="Zhang Y."/>
            <person name="Wang H."/>
            <person name="Li S."/>
            <person name="Jiang F."/>
            <person name="Yin L."/>
            <person name="Zhang G."/>
            <person name="Qian W."/>
            <person name="Fan W."/>
        </authorList>
    </citation>
    <scope>NUCLEOTIDE SEQUENCE [LARGE SCALE GENOMIC DNA]</scope>
    <source>
        <strain evidence="3">SZHN2017</strain>
        <tissue evidence="3">Muscle</tissue>
    </source>
</reference>
<dbReference type="AlphaFoldDB" id="A0A2T7PUE3"/>
<proteinExistence type="predicted"/>
<sequence length="421" mass="48453">MCALELQCSNSPDDYIRERESYMAESERNSLLPSALQSAVPQRHQQYSSFDNQGLWLEEEAQTTEEAKSVATDVEKDDEDEVHMNESESAVVDTENFRDKLSGPEIVFRLKFAHIYGSLDWPSHIRRLDAESREEVHRNVLDTLREQPIDIRQKISLSCYLRESLDGTTAADSSRNPNRTKKKKHRLHIPIRDGLWKEQITKISAYFGSHVASYFVFLRYLVYMDFFLLVVVLAFVTLPQIISGEDAAPRRLEGDFGVLSTSVMFYGAYSNTVWGEYDRPLAYFITWLVVNAVCFLALVGSMYIRYTRSKQAETSRDEFPYCWRLFSSWDYTLTKPDGASLHTTAIVTDTKERIRDDHLKQRGYFRQALRLATVRVLVNILVLVMLAVSGYLIYVVAASPDPDLYLPDVINRTLATYKVSH</sequence>
<accession>A0A2T7PUE3</accession>
<evidence type="ECO:0000256" key="2">
    <source>
        <dbReference type="SAM" id="Phobius"/>
    </source>
</evidence>
<keyword evidence="4" id="KW-1185">Reference proteome</keyword>
<organism evidence="3 4">
    <name type="scientific">Pomacea canaliculata</name>
    <name type="common">Golden apple snail</name>
    <dbReference type="NCBI Taxonomy" id="400727"/>
    <lineage>
        <taxon>Eukaryota</taxon>
        <taxon>Metazoa</taxon>
        <taxon>Spiralia</taxon>
        <taxon>Lophotrochozoa</taxon>
        <taxon>Mollusca</taxon>
        <taxon>Gastropoda</taxon>
        <taxon>Caenogastropoda</taxon>
        <taxon>Architaenioglossa</taxon>
        <taxon>Ampullarioidea</taxon>
        <taxon>Ampullariidae</taxon>
        <taxon>Pomacea</taxon>
    </lineage>
</organism>
<feature type="transmembrane region" description="Helical" evidence="2">
    <location>
        <begin position="220"/>
        <end position="240"/>
    </location>
</feature>
<feature type="region of interest" description="Disordered" evidence="1">
    <location>
        <begin position="62"/>
        <end position="91"/>
    </location>
</feature>
<name>A0A2T7PUE3_POMCA</name>